<evidence type="ECO:0000256" key="1">
    <source>
        <dbReference type="ARBA" id="ARBA00023015"/>
    </source>
</evidence>
<feature type="region of interest" description="Disordered" evidence="4">
    <location>
        <begin position="281"/>
        <end position="310"/>
    </location>
</feature>
<dbReference type="InterPro" id="IPR018771">
    <property type="entry name" value="PocR_dom"/>
</dbReference>
<evidence type="ECO:0000313" key="6">
    <source>
        <dbReference type="EMBL" id="ALP95541.1"/>
    </source>
</evidence>
<evidence type="ECO:0000256" key="4">
    <source>
        <dbReference type="SAM" id="MobiDB-lite"/>
    </source>
</evidence>
<dbReference type="Gene3D" id="1.10.10.60">
    <property type="entry name" value="Homeodomain-like"/>
    <property type="match status" value="1"/>
</dbReference>
<keyword evidence="2" id="KW-0238">DNA-binding</keyword>
<sequence>MTSIYDFDKLAKLLNSLYLLTGRKITLKDSDFNNVITSNTACEFCRLIQSTPFGYEKCLACDTEALAYAKRQNKAYLYRCHAGLMEAAVPVMEKGRLLAYLMYGQILDESPLEEQWARIKRQCAWHEDLPALRVAFYRLDQLEQKTLQAYADVLSVCASYIWLHEYVKQSEPTESQMIASYIDKNYTRPLTLGVISTELGIGKTKLCETARNSFSCSVQQLIRQRRVEAAKELMAEGDLPISQIAEAVGIGDSNYFVKVFKAATGYTPLRYKKLLQSAARDAGPEAATRGERPNNLYEMEKGEESHGNDL</sequence>
<dbReference type="PROSITE" id="PS01124">
    <property type="entry name" value="HTH_ARAC_FAMILY_2"/>
    <property type="match status" value="1"/>
</dbReference>
<dbReference type="GO" id="GO:0043565">
    <property type="term" value="F:sequence-specific DNA binding"/>
    <property type="evidence" value="ECO:0007669"/>
    <property type="project" value="InterPro"/>
</dbReference>
<dbReference type="EMBL" id="CP011307">
    <property type="protein sequence ID" value="ALP95541.1"/>
    <property type="molecule type" value="Genomic_DNA"/>
</dbReference>
<reference evidence="6 7" key="1">
    <citation type="journal article" date="2015" name="Nat. Commun.">
        <title>Production of butyrate from lysine and the Amadori product fructoselysine by a human gut commensal.</title>
        <authorList>
            <person name="Bui T.P."/>
            <person name="Ritari J."/>
            <person name="Boeren S."/>
            <person name="de Waard P."/>
            <person name="Plugge C.M."/>
            <person name="de Vos W.M."/>
        </authorList>
    </citation>
    <scope>NUCLEOTIDE SEQUENCE [LARGE SCALE GENOMIC DNA]</scope>
    <source>
        <strain evidence="6 7">AF211</strain>
    </source>
</reference>
<dbReference type="KEGG" id="ibu:IB211_03150c"/>
<dbReference type="SMART" id="SM00342">
    <property type="entry name" value="HTH_ARAC"/>
    <property type="match status" value="1"/>
</dbReference>
<dbReference type="STRING" id="1297617.IB211_03150c"/>
<feature type="compositionally biased region" description="Basic and acidic residues" evidence="4">
    <location>
        <begin position="288"/>
        <end position="310"/>
    </location>
</feature>
<organism evidence="6 7">
    <name type="scientific">Intestinimonas butyriciproducens</name>
    <dbReference type="NCBI Taxonomy" id="1297617"/>
    <lineage>
        <taxon>Bacteria</taxon>
        <taxon>Bacillati</taxon>
        <taxon>Bacillota</taxon>
        <taxon>Clostridia</taxon>
        <taxon>Eubacteriales</taxon>
        <taxon>Intestinimonas</taxon>
    </lineage>
</organism>
<keyword evidence="1" id="KW-0805">Transcription regulation</keyword>
<dbReference type="InterPro" id="IPR018060">
    <property type="entry name" value="HTH_AraC"/>
</dbReference>
<reference evidence="7" key="2">
    <citation type="submission" date="2015-04" db="EMBL/GenBank/DDBJ databases">
        <title>A butyrogenic pathway from the amino acid lysine in a human gut commensal.</title>
        <authorList>
            <person name="de Vos W.M."/>
            <person name="Bui N.T.P."/>
            <person name="Plugge C.M."/>
            <person name="Ritari J."/>
        </authorList>
    </citation>
    <scope>NUCLEOTIDE SEQUENCE [LARGE SCALE GENOMIC DNA]</scope>
    <source>
        <strain evidence="7">AF211</strain>
    </source>
</reference>
<dbReference type="InterPro" id="IPR018062">
    <property type="entry name" value="HTH_AraC-typ_CS"/>
</dbReference>
<evidence type="ECO:0000256" key="3">
    <source>
        <dbReference type="ARBA" id="ARBA00023163"/>
    </source>
</evidence>
<dbReference type="Pfam" id="PF12833">
    <property type="entry name" value="HTH_18"/>
    <property type="match status" value="1"/>
</dbReference>
<dbReference type="PANTHER" id="PTHR43280">
    <property type="entry name" value="ARAC-FAMILY TRANSCRIPTIONAL REGULATOR"/>
    <property type="match status" value="1"/>
</dbReference>
<dbReference type="InterPro" id="IPR009057">
    <property type="entry name" value="Homeodomain-like_sf"/>
</dbReference>
<dbReference type="Pfam" id="PF10114">
    <property type="entry name" value="PocR"/>
    <property type="match status" value="1"/>
</dbReference>
<gene>
    <name evidence="6" type="ORF">IB211_03150c</name>
</gene>
<dbReference type="eggNOG" id="COG4936">
    <property type="taxonomic scope" value="Bacteria"/>
</dbReference>
<evidence type="ECO:0000259" key="5">
    <source>
        <dbReference type="PROSITE" id="PS01124"/>
    </source>
</evidence>
<name>A0A0S2W863_9FIRM</name>
<dbReference type="AlphaFoldDB" id="A0A0S2W863"/>
<dbReference type="Proteomes" id="UP000064844">
    <property type="component" value="Chromosome"/>
</dbReference>
<evidence type="ECO:0000313" key="7">
    <source>
        <dbReference type="Proteomes" id="UP000064844"/>
    </source>
</evidence>
<keyword evidence="7" id="KW-1185">Reference proteome</keyword>
<accession>A0A0S2W863</accession>
<dbReference type="SUPFAM" id="SSF46689">
    <property type="entry name" value="Homeodomain-like"/>
    <property type="match status" value="1"/>
</dbReference>
<dbReference type="GO" id="GO:0003700">
    <property type="term" value="F:DNA-binding transcription factor activity"/>
    <property type="evidence" value="ECO:0007669"/>
    <property type="project" value="InterPro"/>
</dbReference>
<dbReference type="PROSITE" id="PS00041">
    <property type="entry name" value="HTH_ARAC_FAMILY_1"/>
    <property type="match status" value="1"/>
</dbReference>
<dbReference type="RefSeq" id="WP_058118560.1">
    <property type="nucleotide sequence ID" value="NZ_CALICV010000011.1"/>
</dbReference>
<keyword evidence="3" id="KW-0804">Transcription</keyword>
<proteinExistence type="predicted"/>
<protein>
    <submittedName>
        <fullName evidence="6">Transcriptional regulator, AraC family</fullName>
    </submittedName>
</protein>
<evidence type="ECO:0000256" key="2">
    <source>
        <dbReference type="ARBA" id="ARBA00023125"/>
    </source>
</evidence>
<dbReference type="PANTHER" id="PTHR43280:SF2">
    <property type="entry name" value="HTH-TYPE TRANSCRIPTIONAL REGULATOR EXSA"/>
    <property type="match status" value="1"/>
</dbReference>
<feature type="domain" description="HTH araC/xylS-type" evidence="5">
    <location>
        <begin position="176"/>
        <end position="274"/>
    </location>
</feature>